<organism evidence="5 6">
    <name type="scientific">Flavobacterium qiangtangense</name>
    <dbReference type="NCBI Taxonomy" id="1442595"/>
    <lineage>
        <taxon>Bacteria</taxon>
        <taxon>Pseudomonadati</taxon>
        <taxon>Bacteroidota</taxon>
        <taxon>Flavobacteriia</taxon>
        <taxon>Flavobacteriales</taxon>
        <taxon>Flavobacteriaceae</taxon>
        <taxon>Flavobacterium</taxon>
    </lineage>
</organism>
<accession>A0ABW1PKA9</accession>
<evidence type="ECO:0000256" key="2">
    <source>
        <dbReference type="ARBA" id="ARBA00012438"/>
    </source>
</evidence>
<dbReference type="InterPro" id="IPR036097">
    <property type="entry name" value="HisK_dim/P_sf"/>
</dbReference>
<dbReference type="SUPFAM" id="SSF55874">
    <property type="entry name" value="ATPase domain of HSP90 chaperone/DNA topoisomerase II/histidine kinase"/>
    <property type="match status" value="1"/>
</dbReference>
<dbReference type="InterPro" id="IPR003018">
    <property type="entry name" value="GAF"/>
</dbReference>
<dbReference type="PANTHER" id="PTHR43547:SF2">
    <property type="entry name" value="HYBRID SIGNAL TRANSDUCTION HISTIDINE KINASE C"/>
    <property type="match status" value="1"/>
</dbReference>
<gene>
    <name evidence="5" type="ORF">ACFPVY_05210</name>
</gene>
<keyword evidence="5" id="KW-0547">Nucleotide-binding</keyword>
<keyword evidence="6" id="KW-1185">Reference proteome</keyword>
<evidence type="ECO:0000256" key="1">
    <source>
        <dbReference type="ARBA" id="ARBA00000085"/>
    </source>
</evidence>
<comment type="caution">
    <text evidence="5">The sequence shown here is derived from an EMBL/GenBank/DDBJ whole genome shotgun (WGS) entry which is preliminary data.</text>
</comment>
<proteinExistence type="predicted"/>
<dbReference type="PRINTS" id="PR00344">
    <property type="entry name" value="BCTRLSENSOR"/>
</dbReference>
<keyword evidence="3" id="KW-0597">Phosphoprotein</keyword>
<name>A0ABW1PKA9_9FLAO</name>
<dbReference type="InterPro" id="IPR036890">
    <property type="entry name" value="HATPase_C_sf"/>
</dbReference>
<dbReference type="Pfam" id="PF02518">
    <property type="entry name" value="HATPase_c"/>
    <property type="match status" value="1"/>
</dbReference>
<keyword evidence="5" id="KW-0067">ATP-binding</keyword>
<dbReference type="InterPro" id="IPR029016">
    <property type="entry name" value="GAF-like_dom_sf"/>
</dbReference>
<dbReference type="PANTHER" id="PTHR43547">
    <property type="entry name" value="TWO-COMPONENT HISTIDINE KINASE"/>
    <property type="match status" value="1"/>
</dbReference>
<dbReference type="SMART" id="SM00387">
    <property type="entry name" value="HATPase_c"/>
    <property type="match status" value="1"/>
</dbReference>
<dbReference type="EMBL" id="JBHSQB010000004">
    <property type="protein sequence ID" value="MFC6096036.1"/>
    <property type="molecule type" value="Genomic_DNA"/>
</dbReference>
<dbReference type="SMART" id="SM00065">
    <property type="entry name" value="GAF"/>
    <property type="match status" value="1"/>
</dbReference>
<evidence type="ECO:0000256" key="3">
    <source>
        <dbReference type="ARBA" id="ARBA00022553"/>
    </source>
</evidence>
<dbReference type="Gene3D" id="3.30.565.10">
    <property type="entry name" value="Histidine kinase-like ATPase, C-terminal domain"/>
    <property type="match status" value="1"/>
</dbReference>
<dbReference type="InterPro" id="IPR005467">
    <property type="entry name" value="His_kinase_dom"/>
</dbReference>
<dbReference type="PROSITE" id="PS50109">
    <property type="entry name" value="HIS_KIN"/>
    <property type="match status" value="1"/>
</dbReference>
<reference evidence="6" key="1">
    <citation type="journal article" date="2019" name="Int. J. Syst. Evol. Microbiol.">
        <title>The Global Catalogue of Microorganisms (GCM) 10K type strain sequencing project: providing services to taxonomists for standard genome sequencing and annotation.</title>
        <authorList>
            <consortium name="The Broad Institute Genomics Platform"/>
            <consortium name="The Broad Institute Genome Sequencing Center for Infectious Disease"/>
            <person name="Wu L."/>
            <person name="Ma J."/>
        </authorList>
    </citation>
    <scope>NUCLEOTIDE SEQUENCE [LARGE SCALE GENOMIC DNA]</scope>
    <source>
        <strain evidence="6">CCUG 49679</strain>
    </source>
</reference>
<sequence length="413" mass="46462">MIQKVMIYEKPISILPINESLRIQKLRDYQILDTHSEDTFDKIALLASQIFNTPSAYVTFVDTNRVYFKASIGSFQETEVAREDSLCSLAILDDKNTVFNDTHTSPDLMGSPYVSNIGGIRFYAGAPLKSPEGYSMGTVCVVDSVPREVTDEQLEMLRTLSDIVMNKLESRLRYNNIIKSQSDLMGIALHEIKNPVASISLANDILRIDGTKIPKMTDMIKRCVVTIQAKLADLLKLSEDEETDQKLSIEEADLNEMLHRLVNNFELLANKKNQIVELTVDDSLPKINIDKTKISDVLHNLMSNAIKYSYSNSTIKIIAKKIDDFVEIEFKDQGQGLNDEDAEKLFKKFAKLSSKPTGRESSNGLGLSICKSLVELHNGQIFAKSPGKELGTSFYISLPIIYRHRNETEEAYS</sequence>
<dbReference type="EC" id="2.7.13.3" evidence="2"/>
<dbReference type="Pfam" id="PF01590">
    <property type="entry name" value="GAF"/>
    <property type="match status" value="1"/>
</dbReference>
<dbReference type="CDD" id="cd00082">
    <property type="entry name" value="HisKA"/>
    <property type="match status" value="1"/>
</dbReference>
<dbReference type="SMART" id="SM00388">
    <property type="entry name" value="HisKA"/>
    <property type="match status" value="1"/>
</dbReference>
<dbReference type="SUPFAM" id="SSF55781">
    <property type="entry name" value="GAF domain-like"/>
    <property type="match status" value="1"/>
</dbReference>
<dbReference type="RefSeq" id="WP_379790830.1">
    <property type="nucleotide sequence ID" value="NZ_JBHSQB010000004.1"/>
</dbReference>
<evidence type="ECO:0000313" key="5">
    <source>
        <dbReference type="EMBL" id="MFC6096036.1"/>
    </source>
</evidence>
<dbReference type="SUPFAM" id="SSF47384">
    <property type="entry name" value="Homodimeric domain of signal transducing histidine kinase"/>
    <property type="match status" value="1"/>
</dbReference>
<dbReference type="InterPro" id="IPR003594">
    <property type="entry name" value="HATPase_dom"/>
</dbReference>
<comment type="catalytic activity">
    <reaction evidence="1">
        <text>ATP + protein L-histidine = ADP + protein N-phospho-L-histidine.</text>
        <dbReference type="EC" id="2.7.13.3"/>
    </reaction>
</comment>
<protein>
    <recommendedName>
        <fullName evidence="2">histidine kinase</fullName>
        <ecNumber evidence="2">2.7.13.3</ecNumber>
    </recommendedName>
</protein>
<feature type="domain" description="Histidine kinase" evidence="4">
    <location>
        <begin position="187"/>
        <end position="402"/>
    </location>
</feature>
<evidence type="ECO:0000313" key="6">
    <source>
        <dbReference type="Proteomes" id="UP001596287"/>
    </source>
</evidence>
<dbReference type="Gene3D" id="3.30.450.40">
    <property type="match status" value="1"/>
</dbReference>
<evidence type="ECO:0000259" key="4">
    <source>
        <dbReference type="PROSITE" id="PS50109"/>
    </source>
</evidence>
<dbReference type="InterPro" id="IPR003661">
    <property type="entry name" value="HisK_dim/P_dom"/>
</dbReference>
<dbReference type="GO" id="GO:0005524">
    <property type="term" value="F:ATP binding"/>
    <property type="evidence" value="ECO:0007669"/>
    <property type="project" value="UniProtKB-KW"/>
</dbReference>
<dbReference type="InterPro" id="IPR004358">
    <property type="entry name" value="Sig_transdc_His_kin-like_C"/>
</dbReference>
<dbReference type="Proteomes" id="UP001596287">
    <property type="component" value="Unassembled WGS sequence"/>
</dbReference>